<comment type="caution">
    <text evidence="10">The sequence shown here is derived from an EMBL/GenBank/DDBJ whole genome shotgun (WGS) entry which is preliminary data.</text>
</comment>
<evidence type="ECO:0000313" key="11">
    <source>
        <dbReference type="Proteomes" id="UP001318860"/>
    </source>
</evidence>
<keyword evidence="6 8" id="KW-0503">Monooxygenase</keyword>
<dbReference type="PRINTS" id="PR00385">
    <property type="entry name" value="P450"/>
</dbReference>
<dbReference type="PROSITE" id="PS00086">
    <property type="entry name" value="CYTOCHROME_P450"/>
    <property type="match status" value="1"/>
</dbReference>
<dbReference type="PANTHER" id="PTHR47947">
    <property type="entry name" value="CYTOCHROME P450 82C3-RELATED"/>
    <property type="match status" value="1"/>
</dbReference>
<reference evidence="10 11" key="1">
    <citation type="journal article" date="2021" name="Comput. Struct. Biotechnol. J.">
        <title>De novo genome assembly of the potent medicinal plant Rehmannia glutinosa using nanopore technology.</title>
        <authorList>
            <person name="Ma L."/>
            <person name="Dong C."/>
            <person name="Song C."/>
            <person name="Wang X."/>
            <person name="Zheng X."/>
            <person name="Niu Y."/>
            <person name="Chen S."/>
            <person name="Feng W."/>
        </authorList>
    </citation>
    <scope>NUCLEOTIDE SEQUENCE [LARGE SCALE GENOMIC DNA]</scope>
    <source>
        <strain evidence="10">DH-2019</strain>
    </source>
</reference>
<evidence type="ECO:0000256" key="1">
    <source>
        <dbReference type="ARBA" id="ARBA00004167"/>
    </source>
</evidence>
<evidence type="ECO:0000313" key="10">
    <source>
        <dbReference type="EMBL" id="KAK6138854.1"/>
    </source>
</evidence>
<dbReference type="EMBL" id="JABTTQ020000602">
    <property type="protein sequence ID" value="KAK6138854.1"/>
    <property type="molecule type" value="Genomic_DNA"/>
</dbReference>
<sequence>MESFLCCLVLSFCILLILKNLNARKHRNLPPSPSALPICGHLHLLKTAPHRALQALSKKYGPVMYLHFGCLPVLVISSPIAADECFSKNDIVFANRHKSLASKILGYNYTTIGFTPYGDHWKNLRRLMTTQVFSTASLHRSSATRREETHFLVRKLFRDSDYKAWKKVNLKALFFELVYNVAMVMVAGKSGPVRDDMFGPFKMIDICDYIPLLRWVGFGGMQRELVSLHKRRDGFLQDLIEEGRNKIAGSSLTEEEKTYVQALLSIQQAEPDYYTDEILKGLILPMFTAGTHTTALTMEWAMSLLLNHPDELEKLKKEIDNNIPPGKLLDDSDLQKLLYLRCVINETLRLYPVGPLLIPYSSSEDCTVGGFDIPRGSTLLVNAWAIHRDPSLWENPGLFNPERFKGFEGGHDGFRFIPFGVGKRACPGYGMAMRLMGLALGTLIQFFEWKREGIELVDLDESTGMTLSKLLQTWASGYNGPATVDFNSLLSLVKGEEDCVCVVAEPGQEEGILSSSLVSNGCLDYKGRIADKQATGGWKASPFIIVNEVAERLAFFAIAVNMVSYMVREMHQPFPDAATHVTDWIGAAYLLTLLELFLLTPIWAAF</sequence>
<dbReference type="Gene3D" id="1.20.1250.20">
    <property type="entry name" value="MFS general substrate transporter like domains"/>
    <property type="match status" value="1"/>
</dbReference>
<dbReference type="CDD" id="cd20653">
    <property type="entry name" value="CYP81"/>
    <property type="match status" value="1"/>
</dbReference>
<protein>
    <recommendedName>
        <fullName evidence="12">Cytochrome P450 protein</fullName>
    </recommendedName>
</protein>
<dbReference type="InterPro" id="IPR017972">
    <property type="entry name" value="Cyt_P450_CS"/>
</dbReference>
<keyword evidence="2 8" id="KW-0349">Heme</keyword>
<dbReference type="InterPro" id="IPR001128">
    <property type="entry name" value="Cyt_P450"/>
</dbReference>
<dbReference type="InterPro" id="IPR036396">
    <property type="entry name" value="Cyt_P450_sf"/>
</dbReference>
<comment type="similarity">
    <text evidence="7">Belongs to the major facilitator superfamily. Phosphate:H(+) symporter (TC 2.A.1.9) family.</text>
</comment>
<gene>
    <name evidence="10" type="ORF">DH2020_027407</name>
</gene>
<dbReference type="InterPro" id="IPR036259">
    <property type="entry name" value="MFS_trans_sf"/>
</dbReference>
<evidence type="ECO:0000256" key="5">
    <source>
        <dbReference type="ARBA" id="ARBA00023004"/>
    </source>
</evidence>
<proteinExistence type="inferred from homology"/>
<comment type="subcellular location">
    <subcellularLocation>
        <location evidence="1">Membrane</location>
        <topology evidence="1">Single-pass membrane protein</topology>
    </subcellularLocation>
</comment>
<dbReference type="Gene3D" id="1.10.630.10">
    <property type="entry name" value="Cytochrome P450"/>
    <property type="match status" value="1"/>
</dbReference>
<keyword evidence="11" id="KW-1185">Reference proteome</keyword>
<feature type="chain" id="PRO_5046971871" description="Cytochrome P450 protein" evidence="9">
    <location>
        <begin position="24"/>
        <end position="606"/>
    </location>
</feature>
<keyword evidence="3 8" id="KW-0479">Metal-binding</keyword>
<comment type="similarity">
    <text evidence="8">Belongs to the cytochrome P450 family.</text>
</comment>
<dbReference type="InterPro" id="IPR002401">
    <property type="entry name" value="Cyt_P450_E_grp-I"/>
</dbReference>
<keyword evidence="5 8" id="KW-0408">Iron</keyword>
<dbReference type="Proteomes" id="UP001318860">
    <property type="component" value="Unassembled WGS sequence"/>
</dbReference>
<keyword evidence="9" id="KW-0732">Signal</keyword>
<dbReference type="PANTHER" id="PTHR47947:SF13">
    <property type="entry name" value="CYTOCHROME P450, FAMILY 81, SUBFAMILY K, POLYPEPTIDE 1-RELATED"/>
    <property type="match status" value="1"/>
</dbReference>
<keyword evidence="4 8" id="KW-0560">Oxidoreductase</keyword>
<organism evidence="10 11">
    <name type="scientific">Rehmannia glutinosa</name>
    <name type="common">Chinese foxglove</name>
    <dbReference type="NCBI Taxonomy" id="99300"/>
    <lineage>
        <taxon>Eukaryota</taxon>
        <taxon>Viridiplantae</taxon>
        <taxon>Streptophyta</taxon>
        <taxon>Embryophyta</taxon>
        <taxon>Tracheophyta</taxon>
        <taxon>Spermatophyta</taxon>
        <taxon>Magnoliopsida</taxon>
        <taxon>eudicotyledons</taxon>
        <taxon>Gunneridae</taxon>
        <taxon>Pentapetalae</taxon>
        <taxon>asterids</taxon>
        <taxon>lamiids</taxon>
        <taxon>Lamiales</taxon>
        <taxon>Orobanchaceae</taxon>
        <taxon>Rehmannieae</taxon>
        <taxon>Rehmannia</taxon>
    </lineage>
</organism>
<evidence type="ECO:0000256" key="2">
    <source>
        <dbReference type="ARBA" id="ARBA00022617"/>
    </source>
</evidence>
<name>A0ABR0VXQ3_REHGL</name>
<feature type="signal peptide" evidence="9">
    <location>
        <begin position="1"/>
        <end position="23"/>
    </location>
</feature>
<evidence type="ECO:0000256" key="6">
    <source>
        <dbReference type="ARBA" id="ARBA00023033"/>
    </source>
</evidence>
<dbReference type="PRINTS" id="PR00463">
    <property type="entry name" value="EP450I"/>
</dbReference>
<evidence type="ECO:0000256" key="4">
    <source>
        <dbReference type="ARBA" id="ARBA00023002"/>
    </source>
</evidence>
<dbReference type="Pfam" id="PF00067">
    <property type="entry name" value="p450"/>
    <property type="match status" value="1"/>
</dbReference>
<accession>A0ABR0VXQ3</accession>
<evidence type="ECO:0000256" key="9">
    <source>
        <dbReference type="SAM" id="SignalP"/>
    </source>
</evidence>
<evidence type="ECO:0000256" key="8">
    <source>
        <dbReference type="RuleBase" id="RU000461"/>
    </source>
</evidence>
<evidence type="ECO:0000256" key="7">
    <source>
        <dbReference type="ARBA" id="ARBA00044504"/>
    </source>
</evidence>
<evidence type="ECO:0008006" key="12">
    <source>
        <dbReference type="Google" id="ProtNLM"/>
    </source>
</evidence>
<evidence type="ECO:0000256" key="3">
    <source>
        <dbReference type="ARBA" id="ARBA00022723"/>
    </source>
</evidence>
<dbReference type="SUPFAM" id="SSF48264">
    <property type="entry name" value="Cytochrome P450"/>
    <property type="match status" value="1"/>
</dbReference>
<dbReference type="InterPro" id="IPR050651">
    <property type="entry name" value="Plant_Cytochrome_P450_Monoox"/>
</dbReference>